<feature type="repeat" description="Solcar" evidence="8">
    <location>
        <begin position="48"/>
        <end position="150"/>
    </location>
</feature>
<name>A0A0L0FTE7_9EUKA</name>
<evidence type="ECO:0000313" key="11">
    <source>
        <dbReference type="EMBL" id="KNC80070.1"/>
    </source>
</evidence>
<dbReference type="eggNOG" id="KOG0753">
    <property type="taxonomic scope" value="Eukaryota"/>
</dbReference>
<evidence type="ECO:0000313" key="12">
    <source>
        <dbReference type="Proteomes" id="UP000054560"/>
    </source>
</evidence>
<sequence>MYEYLHAITCNPFLCSNVACFTFVSGLRYGLYPLARDTTSYLLGETEKSASSMFVAGLGVGAFAFMMGMPFYNAKTLLQAEAGLVDAHGCLTSGARKGHARQYRHLGQVLTQVYRSQGTSGLFRGLTPGVARGSLLSAGQTTSYDYTKTYILRHELMEQGPVMHVLCSVIAAFCAATLCAPADLVGSRWQTAPLMGRKYTSLVHCVTSLAKEEGVLVFYRGWSALFIRLAPVFCVSVPLYEELRNRLGIGYMD</sequence>
<gene>
    <name evidence="11" type="ORF">SARC_07558</name>
</gene>
<evidence type="ECO:0000256" key="7">
    <source>
        <dbReference type="ARBA" id="ARBA00023136"/>
    </source>
</evidence>
<evidence type="ECO:0000256" key="10">
    <source>
        <dbReference type="SAM" id="Phobius"/>
    </source>
</evidence>
<evidence type="ECO:0000256" key="2">
    <source>
        <dbReference type="ARBA" id="ARBA00006375"/>
    </source>
</evidence>
<feature type="transmembrane region" description="Helical" evidence="10">
    <location>
        <begin position="51"/>
        <end position="72"/>
    </location>
</feature>
<evidence type="ECO:0000256" key="6">
    <source>
        <dbReference type="ARBA" id="ARBA00022989"/>
    </source>
</evidence>
<dbReference type="EMBL" id="KQ242203">
    <property type="protein sequence ID" value="KNC80070.1"/>
    <property type="molecule type" value="Genomic_DNA"/>
</dbReference>
<keyword evidence="5" id="KW-0677">Repeat</keyword>
<comment type="subcellular location">
    <subcellularLocation>
        <location evidence="1">Membrane</location>
        <topology evidence="1">Multi-pass membrane protein</topology>
    </subcellularLocation>
</comment>
<dbReference type="GO" id="GO:0016020">
    <property type="term" value="C:membrane"/>
    <property type="evidence" value="ECO:0007669"/>
    <property type="project" value="UniProtKB-SubCell"/>
</dbReference>
<dbReference type="InterPro" id="IPR023395">
    <property type="entry name" value="MCP_dom_sf"/>
</dbReference>
<evidence type="ECO:0000256" key="9">
    <source>
        <dbReference type="RuleBase" id="RU000488"/>
    </source>
</evidence>
<evidence type="ECO:0000256" key="3">
    <source>
        <dbReference type="ARBA" id="ARBA00022448"/>
    </source>
</evidence>
<organism evidence="11 12">
    <name type="scientific">Sphaeroforma arctica JP610</name>
    <dbReference type="NCBI Taxonomy" id="667725"/>
    <lineage>
        <taxon>Eukaryota</taxon>
        <taxon>Ichthyosporea</taxon>
        <taxon>Ichthyophonida</taxon>
        <taxon>Sphaeroforma</taxon>
    </lineage>
</organism>
<protein>
    <recommendedName>
        <fullName evidence="13">Mitochondrial carrier protein</fullName>
    </recommendedName>
</protein>
<dbReference type="PANTHER" id="PTHR45618">
    <property type="entry name" value="MITOCHONDRIAL DICARBOXYLATE CARRIER-RELATED"/>
    <property type="match status" value="1"/>
</dbReference>
<dbReference type="OrthoDB" id="756301at2759"/>
<keyword evidence="6 10" id="KW-1133">Transmembrane helix</keyword>
<evidence type="ECO:0000256" key="5">
    <source>
        <dbReference type="ARBA" id="ARBA00022737"/>
    </source>
</evidence>
<dbReference type="Gene3D" id="1.50.40.10">
    <property type="entry name" value="Mitochondrial carrier domain"/>
    <property type="match status" value="1"/>
</dbReference>
<reference evidence="11 12" key="1">
    <citation type="submission" date="2011-02" db="EMBL/GenBank/DDBJ databases">
        <title>The Genome Sequence of Sphaeroforma arctica JP610.</title>
        <authorList>
            <consortium name="The Broad Institute Genome Sequencing Platform"/>
            <person name="Russ C."/>
            <person name="Cuomo C."/>
            <person name="Young S.K."/>
            <person name="Zeng Q."/>
            <person name="Gargeya S."/>
            <person name="Alvarado L."/>
            <person name="Berlin A."/>
            <person name="Chapman S.B."/>
            <person name="Chen Z."/>
            <person name="Freedman E."/>
            <person name="Gellesch M."/>
            <person name="Goldberg J."/>
            <person name="Griggs A."/>
            <person name="Gujja S."/>
            <person name="Heilman E."/>
            <person name="Heiman D."/>
            <person name="Howarth C."/>
            <person name="Mehta T."/>
            <person name="Neiman D."/>
            <person name="Pearson M."/>
            <person name="Roberts A."/>
            <person name="Saif S."/>
            <person name="Shea T."/>
            <person name="Shenoy N."/>
            <person name="Sisk P."/>
            <person name="Stolte C."/>
            <person name="Sykes S."/>
            <person name="White J."/>
            <person name="Yandava C."/>
            <person name="Burger G."/>
            <person name="Gray M.W."/>
            <person name="Holland P.W.H."/>
            <person name="King N."/>
            <person name="Lang F.B.F."/>
            <person name="Roger A.J."/>
            <person name="Ruiz-Trillo I."/>
            <person name="Haas B."/>
            <person name="Nusbaum C."/>
            <person name="Birren B."/>
        </authorList>
    </citation>
    <scope>NUCLEOTIDE SEQUENCE [LARGE SCALE GENOMIC DNA]</scope>
    <source>
        <strain evidence="11 12">JP610</strain>
    </source>
</reference>
<evidence type="ECO:0000256" key="8">
    <source>
        <dbReference type="PROSITE-ProRule" id="PRU00282"/>
    </source>
</evidence>
<evidence type="ECO:0008006" key="13">
    <source>
        <dbReference type="Google" id="ProtNLM"/>
    </source>
</evidence>
<dbReference type="PROSITE" id="PS50920">
    <property type="entry name" value="SOLCAR"/>
    <property type="match status" value="2"/>
</dbReference>
<dbReference type="GeneID" id="25908062"/>
<dbReference type="AlphaFoldDB" id="A0A0L0FTE7"/>
<dbReference type="RefSeq" id="XP_014153972.1">
    <property type="nucleotide sequence ID" value="XM_014298497.1"/>
</dbReference>
<dbReference type="Pfam" id="PF00153">
    <property type="entry name" value="Mito_carr"/>
    <property type="match status" value="2"/>
</dbReference>
<accession>A0A0L0FTE7</accession>
<dbReference type="SUPFAM" id="SSF103506">
    <property type="entry name" value="Mitochondrial carrier"/>
    <property type="match status" value="1"/>
</dbReference>
<feature type="repeat" description="Solcar" evidence="8">
    <location>
        <begin position="159"/>
        <end position="246"/>
    </location>
</feature>
<dbReference type="Proteomes" id="UP000054560">
    <property type="component" value="Unassembled WGS sequence"/>
</dbReference>
<evidence type="ECO:0000256" key="4">
    <source>
        <dbReference type="ARBA" id="ARBA00022692"/>
    </source>
</evidence>
<keyword evidence="4 8" id="KW-0812">Transmembrane</keyword>
<keyword evidence="3 9" id="KW-0813">Transport</keyword>
<proteinExistence type="inferred from homology"/>
<keyword evidence="7 8" id="KW-0472">Membrane</keyword>
<evidence type="ECO:0000256" key="1">
    <source>
        <dbReference type="ARBA" id="ARBA00004141"/>
    </source>
</evidence>
<comment type="similarity">
    <text evidence="2 9">Belongs to the mitochondrial carrier (TC 2.A.29) family.</text>
</comment>
<dbReference type="InterPro" id="IPR050391">
    <property type="entry name" value="Mito_Metabolite_Transporter"/>
</dbReference>
<feature type="transmembrane region" description="Helical" evidence="10">
    <location>
        <begin position="12"/>
        <end position="31"/>
    </location>
</feature>
<keyword evidence="12" id="KW-1185">Reference proteome</keyword>
<dbReference type="InterPro" id="IPR018108">
    <property type="entry name" value="MCP_transmembrane"/>
</dbReference>